<dbReference type="RefSeq" id="WP_283381858.1">
    <property type="nucleotide sequence ID" value="NZ_JASHIE010000006.1"/>
</dbReference>
<evidence type="ECO:0000313" key="1">
    <source>
        <dbReference type="EMBL" id="MDI9875113.1"/>
    </source>
</evidence>
<evidence type="ECO:0000313" key="2">
    <source>
        <dbReference type="Proteomes" id="UP001225761"/>
    </source>
</evidence>
<protein>
    <submittedName>
        <fullName evidence="1">Carboxypeptidase-like regulatory domain-containing protein</fullName>
    </submittedName>
</protein>
<dbReference type="EMBL" id="JASHIE010000006">
    <property type="protein sequence ID" value="MDI9875113.1"/>
    <property type="molecule type" value="Genomic_DNA"/>
</dbReference>
<name>A0ABT6Z1Y9_9BACT</name>
<sequence length="247" mass="28004">MKRTNYKLTIDNPCTESWTSMTISDKGRFCSNCSKNVIDFSELSDNQIIHLIENSNGKLCGRLNINQVDRVIEIQNLQKFDKTVFHLFAGLLLLSPIDKLVAQTTIKNNQTILKTDNFNKGVIADITTTEDQTIKDSLKNFIKGKVFNSETKEPLPGASISIKGKNIGTTTNINGVFAFNIPENLIEDQIVFNVLYAGFDPLEFIIYKKDLPVDKELYLLPSTSMLMGEVCVVKTKRKWWQRKKKSS</sequence>
<gene>
    <name evidence="1" type="ORF">QM481_11295</name>
</gene>
<comment type="caution">
    <text evidence="1">The sequence shown here is derived from an EMBL/GenBank/DDBJ whole genome shotgun (WGS) entry which is preliminary data.</text>
</comment>
<keyword evidence="2" id="KW-1185">Reference proteome</keyword>
<dbReference type="InterPro" id="IPR008969">
    <property type="entry name" value="CarboxyPept-like_regulatory"/>
</dbReference>
<organism evidence="1 2">
    <name type="scientific">Flectobacillus rivi</name>
    <dbReference type="NCBI Taxonomy" id="2984209"/>
    <lineage>
        <taxon>Bacteria</taxon>
        <taxon>Pseudomonadati</taxon>
        <taxon>Bacteroidota</taxon>
        <taxon>Cytophagia</taxon>
        <taxon>Cytophagales</taxon>
        <taxon>Flectobacillaceae</taxon>
        <taxon>Flectobacillus</taxon>
    </lineage>
</organism>
<dbReference type="SUPFAM" id="SSF49464">
    <property type="entry name" value="Carboxypeptidase regulatory domain-like"/>
    <property type="match status" value="1"/>
</dbReference>
<dbReference type="Gene3D" id="2.60.40.1120">
    <property type="entry name" value="Carboxypeptidase-like, regulatory domain"/>
    <property type="match status" value="1"/>
</dbReference>
<accession>A0ABT6Z1Y9</accession>
<dbReference type="Pfam" id="PF13715">
    <property type="entry name" value="CarbopepD_reg_2"/>
    <property type="match status" value="1"/>
</dbReference>
<proteinExistence type="predicted"/>
<reference evidence="1 2" key="1">
    <citation type="submission" date="2023-05" db="EMBL/GenBank/DDBJ databases">
        <title>Novel species of genus Flectobacillus isolated from stream in China.</title>
        <authorList>
            <person name="Lu H."/>
        </authorList>
    </citation>
    <scope>NUCLEOTIDE SEQUENCE [LARGE SCALE GENOMIC DNA]</scope>
    <source>
        <strain evidence="1 2">LFS242W</strain>
    </source>
</reference>
<dbReference type="Proteomes" id="UP001225761">
    <property type="component" value="Unassembled WGS sequence"/>
</dbReference>